<dbReference type="InterPro" id="IPR007466">
    <property type="entry name" value="Peptidyl-Arg-deiminase_porph"/>
</dbReference>
<sequence>MITEEDKDFVYVSGWLKSDYPELYNELIEILNRNNVAHGLLNNTKDYWCRDYMPVQWGENQFAQYQYSPDYLKNKQQFKTDTEKVTSSLYHMEINKCPLIIDGGNMVACEETSSTNGQPKSYIIMTDKVMEENPQYTQPDIESLIKESLGSKQIEIVWLPWKHSDLCGHTDGIVRFVGCNDHGKPIVMTHLSLYGKKHAEQMRSILQEHFEVNELTVSEKNNLSWAYINCLQTKDLIIIPGTDNPTTDKEAYEQIKKLYPQYADKVFQIQMKSFINTGGGALNCCTWTIKTSFTNEND</sequence>
<accession>A0A9D9HUQ3</accession>
<dbReference type="EMBL" id="JADIMG010000079">
    <property type="protein sequence ID" value="MBO8460315.1"/>
    <property type="molecule type" value="Genomic_DNA"/>
</dbReference>
<evidence type="ECO:0000313" key="2">
    <source>
        <dbReference type="EMBL" id="MBO8460315.1"/>
    </source>
</evidence>
<evidence type="ECO:0000256" key="1">
    <source>
        <dbReference type="ARBA" id="ARBA00022801"/>
    </source>
</evidence>
<dbReference type="Gene3D" id="3.75.10.10">
    <property type="entry name" value="L-arginine/glycine Amidinotransferase, Chain A"/>
    <property type="match status" value="1"/>
</dbReference>
<proteinExistence type="predicted"/>
<reference evidence="2" key="1">
    <citation type="submission" date="2020-10" db="EMBL/GenBank/DDBJ databases">
        <authorList>
            <person name="Gilroy R."/>
        </authorList>
    </citation>
    <scope>NUCLEOTIDE SEQUENCE</scope>
    <source>
        <strain evidence="2">G3-3990</strain>
    </source>
</reference>
<dbReference type="AlphaFoldDB" id="A0A9D9HUQ3"/>
<dbReference type="SUPFAM" id="SSF55909">
    <property type="entry name" value="Pentein"/>
    <property type="match status" value="1"/>
</dbReference>
<dbReference type="GO" id="GO:0009446">
    <property type="term" value="P:putrescine biosynthetic process"/>
    <property type="evidence" value="ECO:0007669"/>
    <property type="project" value="InterPro"/>
</dbReference>
<dbReference type="GO" id="GO:0004668">
    <property type="term" value="F:protein-arginine deiminase activity"/>
    <property type="evidence" value="ECO:0007669"/>
    <property type="project" value="InterPro"/>
</dbReference>
<organism evidence="2 3">
    <name type="scientific">Candidatus Gallipaludibacter merdavium</name>
    <dbReference type="NCBI Taxonomy" id="2840839"/>
    <lineage>
        <taxon>Bacteria</taxon>
        <taxon>Pseudomonadati</taxon>
        <taxon>Bacteroidota</taxon>
        <taxon>Bacteroidia</taxon>
        <taxon>Bacteroidales</taxon>
        <taxon>Candidatus Gallipaludibacter</taxon>
    </lineage>
</organism>
<protein>
    <submittedName>
        <fullName evidence="2">Agmatine deiminase family protein</fullName>
    </submittedName>
</protein>
<name>A0A9D9HUQ3_9BACT</name>
<reference evidence="2" key="2">
    <citation type="journal article" date="2021" name="PeerJ">
        <title>Extensive microbial diversity within the chicken gut microbiome revealed by metagenomics and culture.</title>
        <authorList>
            <person name="Gilroy R."/>
            <person name="Ravi A."/>
            <person name="Getino M."/>
            <person name="Pursley I."/>
            <person name="Horton D.L."/>
            <person name="Alikhan N.F."/>
            <person name="Baker D."/>
            <person name="Gharbi K."/>
            <person name="Hall N."/>
            <person name="Watson M."/>
            <person name="Adriaenssens E.M."/>
            <person name="Foster-Nyarko E."/>
            <person name="Jarju S."/>
            <person name="Secka A."/>
            <person name="Antonio M."/>
            <person name="Oren A."/>
            <person name="Chaudhuri R.R."/>
            <person name="La Ragione R."/>
            <person name="Hildebrand F."/>
            <person name="Pallen M.J."/>
        </authorList>
    </citation>
    <scope>NUCLEOTIDE SEQUENCE</scope>
    <source>
        <strain evidence="2">G3-3990</strain>
    </source>
</reference>
<dbReference type="PANTHER" id="PTHR31377:SF0">
    <property type="entry name" value="AGMATINE DEIMINASE-RELATED"/>
    <property type="match status" value="1"/>
</dbReference>
<evidence type="ECO:0000313" key="3">
    <source>
        <dbReference type="Proteomes" id="UP000823641"/>
    </source>
</evidence>
<dbReference type="Pfam" id="PF04371">
    <property type="entry name" value="PAD_porph"/>
    <property type="match status" value="1"/>
</dbReference>
<comment type="caution">
    <text evidence="2">The sequence shown here is derived from an EMBL/GenBank/DDBJ whole genome shotgun (WGS) entry which is preliminary data.</text>
</comment>
<dbReference type="GO" id="GO:0047632">
    <property type="term" value="F:agmatine deiminase activity"/>
    <property type="evidence" value="ECO:0007669"/>
    <property type="project" value="TreeGrafter"/>
</dbReference>
<keyword evidence="1" id="KW-0378">Hydrolase</keyword>
<dbReference type="Proteomes" id="UP000823641">
    <property type="component" value="Unassembled WGS sequence"/>
</dbReference>
<gene>
    <name evidence="2" type="ORF">IAA73_08295</name>
</gene>
<dbReference type="PANTHER" id="PTHR31377">
    <property type="entry name" value="AGMATINE DEIMINASE-RELATED"/>
    <property type="match status" value="1"/>
</dbReference>